<evidence type="ECO:0000313" key="3">
    <source>
        <dbReference type="EMBL" id="SPC17258.1"/>
    </source>
</evidence>
<dbReference type="EMBL" id="OGUS01000131">
    <property type="protein sequence ID" value="SPC17258.1"/>
    <property type="molecule type" value="Genomic_DNA"/>
</dbReference>
<evidence type="ECO:0000259" key="2">
    <source>
        <dbReference type="Pfam" id="PF20172"/>
    </source>
</evidence>
<proteinExistence type="predicted"/>
<organism evidence="3">
    <name type="scientific">Cupriavidus oxalaticus</name>
    <dbReference type="NCBI Taxonomy" id="96344"/>
    <lineage>
        <taxon>Bacteria</taxon>
        <taxon>Pseudomonadati</taxon>
        <taxon>Pseudomonadota</taxon>
        <taxon>Betaproteobacteria</taxon>
        <taxon>Burkholderiales</taxon>
        <taxon>Burkholderiaceae</taxon>
        <taxon>Cupriavidus</taxon>
    </lineage>
</organism>
<dbReference type="Proteomes" id="UP000256862">
    <property type="component" value="Chromosome CO2235"/>
</dbReference>
<sequence length="216" mass="24236">MWLPHTTQVWETWPRGRRHSPAKGASGPKPGSRVRIPPSPPLHLYWRQTPEDRGLPGFCFLGLGFRRYTMPRRCYTGTCENPNGNEHPASRHRLRLPPQIPLDLIEQHSGTREIIRSLGTKNRAEAERLADEYAEKVVEEEADRLSVLSHRRAPQSGGRARPHPTAIRAAAEPLRAAGQSAKAIKPAISSQTLESIIPLWQRDKQPTARTVDAVIP</sequence>
<feature type="region of interest" description="Disordered" evidence="1">
    <location>
        <begin position="13"/>
        <end position="39"/>
    </location>
</feature>
<dbReference type="InterPro" id="IPR046668">
    <property type="entry name" value="DUF6538"/>
</dbReference>
<dbReference type="AlphaFoldDB" id="A0A375GAE6"/>
<dbReference type="Pfam" id="PF20172">
    <property type="entry name" value="DUF6538"/>
    <property type="match status" value="1"/>
</dbReference>
<gene>
    <name evidence="3" type="ORF">CO2235_90132</name>
</gene>
<protein>
    <recommendedName>
        <fullName evidence="2">DUF6538 domain-containing protein</fullName>
    </recommendedName>
</protein>
<feature type="domain" description="DUF6538" evidence="2">
    <location>
        <begin position="99"/>
        <end position="136"/>
    </location>
</feature>
<accession>A0A375GAE6</accession>
<comment type="caution">
    <text evidence="3">The sequence shown here is derived from an EMBL/GenBank/DDBJ whole genome shotgun (WGS) entry which is preliminary data.</text>
</comment>
<evidence type="ECO:0000256" key="1">
    <source>
        <dbReference type="SAM" id="MobiDB-lite"/>
    </source>
</evidence>
<name>A0A375GAE6_9BURK</name>
<reference evidence="3" key="1">
    <citation type="submission" date="2018-01" db="EMBL/GenBank/DDBJ databases">
        <authorList>
            <person name="Clerissi C."/>
        </authorList>
    </citation>
    <scope>NUCLEOTIDE SEQUENCE</scope>
    <source>
        <strain evidence="3">Cupriavidus oxalaticus LMG 2235</strain>
    </source>
</reference>